<comment type="caution">
    <text evidence="2">The sequence shown here is derived from an EMBL/GenBank/DDBJ whole genome shotgun (WGS) entry which is preliminary data.</text>
</comment>
<dbReference type="RefSeq" id="WP_158013339.1">
    <property type="nucleotide sequence ID" value="NZ_JYIK01000305.1"/>
</dbReference>
<proteinExistence type="predicted"/>
<dbReference type="AlphaFoldDB" id="A0A132NKZ1"/>
<sequence length="98" mass="11270">AFDRTLFGGTPQEVPERYERSSPITYVANVRVPVFISAGVNDPRCPIRQIENYLNRLAELGTPYEVYRYEAGHSSFVVEERIKLLRAEIEFARKHLGV</sequence>
<reference evidence="3" key="1">
    <citation type="submission" date="2015-02" db="EMBL/GenBank/DDBJ databases">
        <title>Physiological reanalysis, assessment of diazotrophy, and genome sequences of multiple isolates of Streptomyces thermoautotrophicus.</title>
        <authorList>
            <person name="MacKellar D.C."/>
            <person name="Lieber L."/>
            <person name="Norman J."/>
            <person name="Bolger A."/>
            <person name="Tobin C."/>
            <person name="Murray J.W."/>
            <person name="Friesen M."/>
            <person name="Prell J."/>
        </authorList>
    </citation>
    <scope>NUCLEOTIDE SEQUENCE [LARGE SCALE GENOMIC DNA]</scope>
    <source>
        <strain evidence="3">UBT1</strain>
    </source>
</reference>
<dbReference type="PATRIC" id="fig|1469144.9.peg.5309"/>
<feature type="domain" description="Peptidase S9 prolyl oligopeptidase catalytic" evidence="1">
    <location>
        <begin position="6"/>
        <end position="97"/>
    </location>
</feature>
<dbReference type="Pfam" id="PF00326">
    <property type="entry name" value="Peptidase_S9"/>
    <property type="match status" value="1"/>
</dbReference>
<evidence type="ECO:0000313" key="2">
    <source>
        <dbReference type="EMBL" id="KWX10738.1"/>
    </source>
</evidence>
<organism evidence="2 3">
    <name type="scientific">Carbonactinospora thermoautotrophica</name>
    <dbReference type="NCBI Taxonomy" id="1469144"/>
    <lineage>
        <taxon>Bacteria</taxon>
        <taxon>Bacillati</taxon>
        <taxon>Actinomycetota</taxon>
        <taxon>Actinomycetes</taxon>
        <taxon>Kitasatosporales</taxon>
        <taxon>Carbonactinosporaceae</taxon>
        <taxon>Carbonactinospora</taxon>
    </lineage>
</organism>
<dbReference type="InterPro" id="IPR029058">
    <property type="entry name" value="AB_hydrolase_fold"/>
</dbReference>
<name>A0A132NKZ1_9ACTN</name>
<dbReference type="Gene3D" id="3.40.50.1820">
    <property type="entry name" value="alpha/beta hydrolase"/>
    <property type="match status" value="1"/>
</dbReference>
<dbReference type="InterPro" id="IPR001375">
    <property type="entry name" value="Peptidase_S9_cat"/>
</dbReference>
<evidence type="ECO:0000313" key="3">
    <source>
        <dbReference type="Proteomes" id="UP000070598"/>
    </source>
</evidence>
<dbReference type="EMBL" id="JYIK01000305">
    <property type="protein sequence ID" value="KWX10738.1"/>
    <property type="molecule type" value="Genomic_DNA"/>
</dbReference>
<accession>A0A132NKZ1</accession>
<gene>
    <name evidence="2" type="ORF">TR74_01820</name>
</gene>
<protein>
    <recommendedName>
        <fullName evidence="1">Peptidase S9 prolyl oligopeptidase catalytic domain-containing protein</fullName>
    </recommendedName>
</protein>
<dbReference type="Proteomes" id="UP000070598">
    <property type="component" value="Unassembled WGS sequence"/>
</dbReference>
<feature type="non-terminal residue" evidence="2">
    <location>
        <position position="1"/>
    </location>
</feature>
<dbReference type="GO" id="GO:0006508">
    <property type="term" value="P:proteolysis"/>
    <property type="evidence" value="ECO:0007669"/>
    <property type="project" value="InterPro"/>
</dbReference>
<dbReference type="GO" id="GO:0008236">
    <property type="term" value="F:serine-type peptidase activity"/>
    <property type="evidence" value="ECO:0007669"/>
    <property type="project" value="InterPro"/>
</dbReference>
<dbReference type="SUPFAM" id="SSF53474">
    <property type="entry name" value="alpha/beta-Hydrolases"/>
    <property type="match status" value="1"/>
</dbReference>
<evidence type="ECO:0000259" key="1">
    <source>
        <dbReference type="Pfam" id="PF00326"/>
    </source>
</evidence>